<dbReference type="PANTHER" id="PTHR43194">
    <property type="entry name" value="HYDROLASE ALPHA/BETA FOLD FAMILY"/>
    <property type="match status" value="1"/>
</dbReference>
<name>A0A369Q698_9SPHN</name>
<comment type="caution">
    <text evidence="2">The sequence shown here is derived from an EMBL/GenBank/DDBJ whole genome shotgun (WGS) entry which is preliminary data.</text>
</comment>
<sequence length="274" mass="29603">MHYRDYPAGEVADSDAAAPPILCLHGLTRNGRDFAALAQALPHSHRVLIPDMRGRGRSDHSKDTADYTLPTYVRDVEALLQQLGIDRFIAIGTSMGGLMTMVLALKGAKLAGAVLNDIGPDIDPAGIDHIRTYVGQNRSFPTWMHAARALKESGKDAFPDFTIEDWLAMAKRGLAMGQNGRIAFDYDMGIAEPFNQPDAGGAQDLWPAFKALSGVPTLLLRGALSNLLTAETAARMQSAHDDLEIVTVPRVGHAPTLDEPAARQAIAKFLERLV</sequence>
<dbReference type="InterPro" id="IPR000073">
    <property type="entry name" value="AB_hydrolase_1"/>
</dbReference>
<dbReference type="Pfam" id="PF00561">
    <property type="entry name" value="Abhydrolase_1"/>
    <property type="match status" value="1"/>
</dbReference>
<dbReference type="Proteomes" id="UP000253727">
    <property type="component" value="Unassembled WGS sequence"/>
</dbReference>
<dbReference type="InterPro" id="IPR029058">
    <property type="entry name" value="AB_hydrolase_fold"/>
</dbReference>
<dbReference type="Gene3D" id="3.40.50.1820">
    <property type="entry name" value="alpha/beta hydrolase"/>
    <property type="match status" value="1"/>
</dbReference>
<dbReference type="AlphaFoldDB" id="A0A369Q698"/>
<dbReference type="PANTHER" id="PTHR43194:SF2">
    <property type="entry name" value="PEROXISOMAL MEMBRANE PROTEIN LPX1"/>
    <property type="match status" value="1"/>
</dbReference>
<accession>A0A369Q698</accession>
<dbReference type="EMBL" id="QBKA01000002">
    <property type="protein sequence ID" value="RDC60403.1"/>
    <property type="molecule type" value="Genomic_DNA"/>
</dbReference>
<dbReference type="RefSeq" id="WP_230079922.1">
    <property type="nucleotide sequence ID" value="NZ_QBKA01000002.1"/>
</dbReference>
<organism evidence="2 3">
    <name type="scientific">Alteripontixanthobacter maritimus</name>
    <dbReference type="NCBI Taxonomy" id="2161824"/>
    <lineage>
        <taxon>Bacteria</taxon>
        <taxon>Pseudomonadati</taxon>
        <taxon>Pseudomonadota</taxon>
        <taxon>Alphaproteobacteria</taxon>
        <taxon>Sphingomonadales</taxon>
        <taxon>Erythrobacteraceae</taxon>
        <taxon>Alteripontixanthobacter</taxon>
    </lineage>
</organism>
<reference evidence="2 3" key="1">
    <citation type="submission" date="2018-04" db="EMBL/GenBank/DDBJ databases">
        <title>Altererythrobacter sp. HME9302 genome sequencing and assembly.</title>
        <authorList>
            <person name="Kang H."/>
            <person name="Kim H."/>
            <person name="Joh K."/>
        </authorList>
    </citation>
    <scope>NUCLEOTIDE SEQUENCE [LARGE SCALE GENOMIC DNA]</scope>
    <source>
        <strain evidence="2 3">HME9302</strain>
    </source>
</reference>
<keyword evidence="3" id="KW-1185">Reference proteome</keyword>
<dbReference type="InterPro" id="IPR050228">
    <property type="entry name" value="Carboxylesterase_BioH"/>
</dbReference>
<evidence type="ECO:0000313" key="2">
    <source>
        <dbReference type="EMBL" id="RDC60403.1"/>
    </source>
</evidence>
<dbReference type="GO" id="GO:0016787">
    <property type="term" value="F:hydrolase activity"/>
    <property type="evidence" value="ECO:0007669"/>
    <property type="project" value="UniProtKB-KW"/>
</dbReference>
<dbReference type="SUPFAM" id="SSF53474">
    <property type="entry name" value="alpha/beta-Hydrolases"/>
    <property type="match status" value="1"/>
</dbReference>
<dbReference type="PRINTS" id="PR00111">
    <property type="entry name" value="ABHYDROLASE"/>
</dbReference>
<gene>
    <name evidence="2" type="ORF">HME9302_01610</name>
</gene>
<evidence type="ECO:0000259" key="1">
    <source>
        <dbReference type="Pfam" id="PF00561"/>
    </source>
</evidence>
<feature type="domain" description="AB hydrolase-1" evidence="1">
    <location>
        <begin position="19"/>
        <end position="152"/>
    </location>
</feature>
<proteinExistence type="predicted"/>
<protein>
    <submittedName>
        <fullName evidence="2">Serine hydrolase-like protein</fullName>
    </submittedName>
</protein>
<evidence type="ECO:0000313" key="3">
    <source>
        <dbReference type="Proteomes" id="UP000253727"/>
    </source>
</evidence>
<keyword evidence="2" id="KW-0378">Hydrolase</keyword>